<evidence type="ECO:0000313" key="11">
    <source>
        <dbReference type="Proteomes" id="UP000327424"/>
    </source>
</evidence>
<dbReference type="GO" id="GO:0032267">
    <property type="term" value="F:tRNA(Ile)-lysidine synthase activity"/>
    <property type="evidence" value="ECO:0007669"/>
    <property type="project" value="UniProtKB-EC"/>
</dbReference>
<evidence type="ECO:0000256" key="2">
    <source>
        <dbReference type="ARBA" id="ARBA00022490"/>
    </source>
</evidence>
<proteinExistence type="inferred from homology"/>
<keyword evidence="3 8" id="KW-0436">Ligase</keyword>
<keyword evidence="11" id="KW-1185">Reference proteome</keyword>
<comment type="catalytic activity">
    <reaction evidence="7 8">
        <text>cytidine(34) in tRNA(Ile2) + L-lysine + ATP = lysidine(34) in tRNA(Ile2) + AMP + diphosphate + H(+)</text>
        <dbReference type="Rhea" id="RHEA:43744"/>
        <dbReference type="Rhea" id="RHEA-COMP:10625"/>
        <dbReference type="Rhea" id="RHEA-COMP:10670"/>
        <dbReference type="ChEBI" id="CHEBI:15378"/>
        <dbReference type="ChEBI" id="CHEBI:30616"/>
        <dbReference type="ChEBI" id="CHEBI:32551"/>
        <dbReference type="ChEBI" id="CHEBI:33019"/>
        <dbReference type="ChEBI" id="CHEBI:82748"/>
        <dbReference type="ChEBI" id="CHEBI:83665"/>
        <dbReference type="ChEBI" id="CHEBI:456215"/>
        <dbReference type="EC" id="6.3.4.19"/>
    </reaction>
</comment>
<keyword evidence="2 8" id="KW-0963">Cytoplasm</keyword>
<keyword evidence="6 8" id="KW-0067">ATP-binding</keyword>
<dbReference type="Gene3D" id="3.40.50.620">
    <property type="entry name" value="HUPs"/>
    <property type="match status" value="1"/>
</dbReference>
<sequence length="472" mass="53793">MILVATNIDIFSTFQNSLFPLTARPLQIVLAYSGGLDSHVLLHLLSRYKELYPQHDYLAVHVHHGLSDNADAWLAHCQLTAAALDINLIAEKVVLNVGSRESLEAKARTARYEVIAKHLNGESLLLLGQHLDDQLETFLLQLKRGAGVKGLSAMAANMPFALQKNGQIVRPLLTQPQQALVDYATQANLSWVEDESNNDASYDRNFLRHQIIPSLKQRWPNIAHTVHRSAQLCAEQQALADEIAELDLIRCQQPFSGLKISELVKLSKIRRNNVIRFWLTLQFLPMPSRHHLDKLWQEVVHAAADANPQLSWQAGEFRRYQGVLYNQQKHAQLKDFVITLKHTQNQVIPLPDNIGLLHLQSEPIDALQTQSRKNDEIATDEAVDAYHIGMFIKKPLDNEEVTIRFRGEGKCHPIGRSGSRSMKKLYQEYQIAPWLRDRIPLVYYDEQLVCAIGLWVCKGYAEQEGLHWYITR</sequence>
<dbReference type="EC" id="6.3.4.19" evidence="8"/>
<dbReference type="InterPro" id="IPR011063">
    <property type="entry name" value="TilS/TtcA_N"/>
</dbReference>
<evidence type="ECO:0000256" key="7">
    <source>
        <dbReference type="ARBA" id="ARBA00048539"/>
    </source>
</evidence>
<organism evidence="10 11">
    <name type="scientific">Moritella marina ATCC 15381</name>
    <dbReference type="NCBI Taxonomy" id="1202962"/>
    <lineage>
        <taxon>Bacteria</taxon>
        <taxon>Pseudomonadati</taxon>
        <taxon>Pseudomonadota</taxon>
        <taxon>Gammaproteobacteria</taxon>
        <taxon>Alteromonadales</taxon>
        <taxon>Moritellaceae</taxon>
        <taxon>Moritella</taxon>
    </lineage>
</organism>
<comment type="subcellular location">
    <subcellularLocation>
        <location evidence="1 8">Cytoplasm</location>
    </subcellularLocation>
</comment>
<evidence type="ECO:0000259" key="9">
    <source>
        <dbReference type="SMART" id="SM00977"/>
    </source>
</evidence>
<protein>
    <recommendedName>
        <fullName evidence="8">tRNA(Ile)-lysidine synthase</fullName>
        <ecNumber evidence="8">6.3.4.19</ecNumber>
    </recommendedName>
    <alternativeName>
        <fullName evidence="8">tRNA(Ile)-2-lysyl-cytidine synthase</fullName>
    </alternativeName>
    <alternativeName>
        <fullName evidence="8">tRNA(Ile)-lysidine synthetase</fullName>
    </alternativeName>
</protein>
<dbReference type="InterPro" id="IPR014729">
    <property type="entry name" value="Rossmann-like_a/b/a_fold"/>
</dbReference>
<dbReference type="GO" id="GO:0006400">
    <property type="term" value="P:tRNA modification"/>
    <property type="evidence" value="ECO:0007669"/>
    <property type="project" value="UniProtKB-UniRule"/>
</dbReference>
<dbReference type="SMART" id="SM00977">
    <property type="entry name" value="TilS_C"/>
    <property type="match status" value="1"/>
</dbReference>
<keyword evidence="5 8" id="KW-0547">Nucleotide-binding</keyword>
<keyword evidence="4 8" id="KW-0819">tRNA processing</keyword>
<feature type="binding site" evidence="8">
    <location>
        <begin position="33"/>
        <end position="38"/>
    </location>
    <ligand>
        <name>ATP</name>
        <dbReference type="ChEBI" id="CHEBI:30616"/>
    </ligand>
</feature>
<dbReference type="PANTHER" id="PTHR43033">
    <property type="entry name" value="TRNA(ILE)-LYSIDINE SYNTHASE-RELATED"/>
    <property type="match status" value="1"/>
</dbReference>
<dbReference type="Gene3D" id="1.20.59.20">
    <property type="match status" value="1"/>
</dbReference>
<dbReference type="AlphaFoldDB" id="A0A5J6WV85"/>
<dbReference type="Pfam" id="PF11734">
    <property type="entry name" value="TilS_C"/>
    <property type="match status" value="1"/>
</dbReference>
<dbReference type="InterPro" id="IPR012795">
    <property type="entry name" value="tRNA_Ile_lys_synt_N"/>
</dbReference>
<feature type="domain" description="Lysidine-tRNA(Ile) synthetase C-terminal" evidence="9">
    <location>
        <begin position="401"/>
        <end position="468"/>
    </location>
</feature>
<accession>A0A5J6WV85</accession>
<dbReference type="SUPFAM" id="SSF82829">
    <property type="entry name" value="MesJ substrate recognition domain-like"/>
    <property type="match status" value="1"/>
</dbReference>
<dbReference type="HAMAP" id="MF_01161">
    <property type="entry name" value="tRNA_Ile_lys_synt"/>
    <property type="match status" value="1"/>
</dbReference>
<dbReference type="GO" id="GO:0005524">
    <property type="term" value="F:ATP binding"/>
    <property type="evidence" value="ECO:0007669"/>
    <property type="project" value="UniProtKB-UniRule"/>
</dbReference>
<dbReference type="GO" id="GO:0005737">
    <property type="term" value="C:cytoplasm"/>
    <property type="evidence" value="ECO:0007669"/>
    <property type="project" value="UniProtKB-SubCell"/>
</dbReference>
<evidence type="ECO:0000256" key="8">
    <source>
        <dbReference type="HAMAP-Rule" id="MF_01161"/>
    </source>
</evidence>
<dbReference type="Pfam" id="PF09179">
    <property type="entry name" value="TilS"/>
    <property type="match status" value="1"/>
</dbReference>
<name>A0A5J6WV85_MORMI</name>
<dbReference type="NCBIfam" id="TIGR02432">
    <property type="entry name" value="lysidine_TilS_N"/>
    <property type="match status" value="1"/>
</dbReference>
<dbReference type="Pfam" id="PF01171">
    <property type="entry name" value="ATP_bind_3"/>
    <property type="match status" value="1"/>
</dbReference>
<comment type="domain">
    <text evidence="8">The N-terminal region contains the highly conserved SGGXDS motif, predicted to be a P-loop motif involved in ATP binding.</text>
</comment>
<dbReference type="SUPFAM" id="SSF56037">
    <property type="entry name" value="PheT/TilS domain"/>
    <property type="match status" value="1"/>
</dbReference>
<evidence type="ECO:0000256" key="5">
    <source>
        <dbReference type="ARBA" id="ARBA00022741"/>
    </source>
</evidence>
<dbReference type="EMBL" id="CP044399">
    <property type="protein sequence ID" value="QFI40342.1"/>
    <property type="molecule type" value="Genomic_DNA"/>
</dbReference>
<evidence type="ECO:0000256" key="1">
    <source>
        <dbReference type="ARBA" id="ARBA00004496"/>
    </source>
</evidence>
<dbReference type="InterPro" id="IPR015262">
    <property type="entry name" value="tRNA_Ile_lys_synt_subst-bd"/>
</dbReference>
<dbReference type="CDD" id="cd01992">
    <property type="entry name" value="TilS_N"/>
    <property type="match status" value="1"/>
</dbReference>
<evidence type="ECO:0000256" key="3">
    <source>
        <dbReference type="ARBA" id="ARBA00022598"/>
    </source>
</evidence>
<dbReference type="Proteomes" id="UP000327424">
    <property type="component" value="Chromosome"/>
</dbReference>
<reference evidence="10 11" key="1">
    <citation type="submission" date="2019-09" db="EMBL/GenBank/DDBJ databases">
        <title>Hybrid Assembly of the complete Genome of the Deep-Sea Bacterium Moritella marina from long Nanopore and Illumina reads.</title>
        <authorList>
            <person name="Magin S."/>
            <person name="Georgoulis A."/>
            <person name="Papadimitriou K."/>
            <person name="Iliakis G."/>
            <person name="Vorgias C.E."/>
        </authorList>
    </citation>
    <scope>NUCLEOTIDE SEQUENCE [LARGE SCALE GENOMIC DNA]</scope>
    <source>
        <strain evidence="10 11">MP-1</strain>
    </source>
</reference>
<gene>
    <name evidence="8 10" type="primary">tilS</name>
    <name evidence="10" type="ORF">FR932_20860</name>
</gene>
<dbReference type="InterPro" id="IPR012094">
    <property type="entry name" value="tRNA_Ile_lys_synt"/>
</dbReference>
<dbReference type="SUPFAM" id="SSF52402">
    <property type="entry name" value="Adenine nucleotide alpha hydrolases-like"/>
    <property type="match status" value="1"/>
</dbReference>
<evidence type="ECO:0000256" key="6">
    <source>
        <dbReference type="ARBA" id="ARBA00022840"/>
    </source>
</evidence>
<comment type="function">
    <text evidence="8">Ligates lysine onto the cytidine present at position 34 of the AUA codon-specific tRNA(Ile) that contains the anticodon CAU, in an ATP-dependent manner. Cytidine is converted to lysidine, thus changing the amino acid specificity of the tRNA from methionine to isoleucine.</text>
</comment>
<comment type="similarity">
    <text evidence="8">Belongs to the tRNA(Ile)-lysidine synthase family.</text>
</comment>
<dbReference type="NCBIfam" id="TIGR02433">
    <property type="entry name" value="lysidine_TilS_C"/>
    <property type="match status" value="1"/>
</dbReference>
<evidence type="ECO:0000256" key="4">
    <source>
        <dbReference type="ARBA" id="ARBA00022694"/>
    </source>
</evidence>
<dbReference type="OrthoDB" id="9807403at2"/>
<dbReference type="KEGG" id="mmaa:FR932_20860"/>
<dbReference type="PANTHER" id="PTHR43033:SF1">
    <property type="entry name" value="TRNA(ILE)-LYSIDINE SYNTHASE-RELATED"/>
    <property type="match status" value="1"/>
</dbReference>
<dbReference type="InterPro" id="IPR012796">
    <property type="entry name" value="Lysidine-tRNA-synth_C"/>
</dbReference>
<evidence type="ECO:0000313" key="10">
    <source>
        <dbReference type="EMBL" id="QFI40342.1"/>
    </source>
</evidence>